<dbReference type="PANTHER" id="PTHR19359">
    <property type="entry name" value="CYTOCHROME B5"/>
    <property type="match status" value="1"/>
</dbReference>
<keyword evidence="3 5" id="KW-0408">Iron</keyword>
<evidence type="ECO:0000259" key="6">
    <source>
        <dbReference type="PROSITE" id="PS50255"/>
    </source>
</evidence>
<gene>
    <name evidence="7" type="ORF">SCF082_LOCUS52237</name>
</gene>
<protein>
    <submittedName>
        <fullName evidence="7">Mitochondrial (L-lactate dehydrogenase [Cytochrome]) (L-lactate ferricytochrome C oxidoreductase) (L-LCR)</fullName>
    </submittedName>
</protein>
<dbReference type="InterPro" id="IPR001199">
    <property type="entry name" value="Cyt_B5-like_heme/steroid-bd"/>
</dbReference>
<name>A0ABP0SJW0_9DINO</name>
<dbReference type="Pfam" id="PF00173">
    <property type="entry name" value="Cyt-b5"/>
    <property type="match status" value="1"/>
</dbReference>
<proteinExistence type="inferred from homology"/>
<reference evidence="7 8" key="1">
    <citation type="submission" date="2024-02" db="EMBL/GenBank/DDBJ databases">
        <authorList>
            <person name="Chen Y."/>
            <person name="Shah S."/>
            <person name="Dougan E. K."/>
            <person name="Thang M."/>
            <person name="Chan C."/>
        </authorList>
    </citation>
    <scope>NUCLEOTIDE SEQUENCE [LARGE SCALE GENOMIC DNA]</scope>
</reference>
<comment type="caution">
    <text evidence="7">The sequence shown here is derived from an EMBL/GenBank/DDBJ whole genome shotgun (WGS) entry which is preliminary data.</text>
</comment>
<keyword evidence="8" id="KW-1185">Reference proteome</keyword>
<dbReference type="SUPFAM" id="SSF55856">
    <property type="entry name" value="Cytochrome b5-like heme/steroid binding domain"/>
    <property type="match status" value="1"/>
</dbReference>
<keyword evidence="2 5" id="KW-0479">Metal-binding</keyword>
<dbReference type="InterPro" id="IPR018506">
    <property type="entry name" value="Cyt_B5_heme-BS"/>
</dbReference>
<dbReference type="InterPro" id="IPR050668">
    <property type="entry name" value="Cytochrome_b5"/>
</dbReference>
<feature type="domain" description="Cytochrome b5 heme-binding" evidence="6">
    <location>
        <begin position="1"/>
        <end position="75"/>
    </location>
</feature>
<dbReference type="Proteomes" id="UP001642464">
    <property type="component" value="Unassembled WGS sequence"/>
</dbReference>
<organism evidence="7 8">
    <name type="scientific">Durusdinium trenchii</name>
    <dbReference type="NCBI Taxonomy" id="1381693"/>
    <lineage>
        <taxon>Eukaryota</taxon>
        <taxon>Sar</taxon>
        <taxon>Alveolata</taxon>
        <taxon>Dinophyceae</taxon>
        <taxon>Suessiales</taxon>
        <taxon>Symbiodiniaceae</taxon>
        <taxon>Durusdinium</taxon>
    </lineage>
</organism>
<sequence>MVSKAELEKHKAADDCWIAINGEVYNVTDFLGDHPGGKKAILMYAGKDATAEFEMLHKPDIIHKYGKDMKVGKLE</sequence>
<evidence type="ECO:0000256" key="5">
    <source>
        <dbReference type="RuleBase" id="RU362121"/>
    </source>
</evidence>
<dbReference type="Gene3D" id="3.10.120.10">
    <property type="entry name" value="Cytochrome b5-like heme/steroid binding domain"/>
    <property type="match status" value="1"/>
</dbReference>
<dbReference type="PROSITE" id="PS50255">
    <property type="entry name" value="CYTOCHROME_B5_2"/>
    <property type="match status" value="1"/>
</dbReference>
<evidence type="ECO:0000256" key="2">
    <source>
        <dbReference type="ARBA" id="ARBA00022723"/>
    </source>
</evidence>
<dbReference type="InterPro" id="IPR036400">
    <property type="entry name" value="Cyt_B5-like_heme/steroid_sf"/>
</dbReference>
<evidence type="ECO:0000313" key="7">
    <source>
        <dbReference type="EMBL" id="CAK9112673.1"/>
    </source>
</evidence>
<dbReference type="EMBL" id="CAXAMM010044014">
    <property type="protein sequence ID" value="CAK9112673.1"/>
    <property type="molecule type" value="Genomic_DNA"/>
</dbReference>
<dbReference type="PROSITE" id="PS00191">
    <property type="entry name" value="CYTOCHROME_B5_1"/>
    <property type="match status" value="1"/>
</dbReference>
<accession>A0ABP0SJW0</accession>
<evidence type="ECO:0000256" key="3">
    <source>
        <dbReference type="ARBA" id="ARBA00023004"/>
    </source>
</evidence>
<keyword evidence="1 5" id="KW-0349">Heme</keyword>
<comment type="similarity">
    <text evidence="4 5">Belongs to the cytochrome b5 family.</text>
</comment>
<evidence type="ECO:0000256" key="4">
    <source>
        <dbReference type="ARBA" id="ARBA00038168"/>
    </source>
</evidence>
<dbReference type="PRINTS" id="PR00363">
    <property type="entry name" value="CYTOCHROMEB5"/>
</dbReference>
<dbReference type="SMART" id="SM01117">
    <property type="entry name" value="Cyt-b5"/>
    <property type="match status" value="1"/>
</dbReference>
<evidence type="ECO:0000313" key="8">
    <source>
        <dbReference type="Proteomes" id="UP001642464"/>
    </source>
</evidence>
<evidence type="ECO:0000256" key="1">
    <source>
        <dbReference type="ARBA" id="ARBA00022617"/>
    </source>
</evidence>